<dbReference type="EMBL" id="JAKNCJ010000002">
    <property type="protein sequence ID" value="MCL6422846.1"/>
    <property type="molecule type" value="Genomic_DNA"/>
</dbReference>
<reference evidence="2" key="1">
    <citation type="submission" date="2022-02" db="EMBL/GenBank/DDBJ databases">
        <authorList>
            <person name="Lee M."/>
            <person name="Kim S.-J."/>
            <person name="Jung M.-Y."/>
        </authorList>
    </citation>
    <scope>NUCLEOTIDE SEQUENCE</scope>
    <source>
        <strain evidence="2">JHP9</strain>
    </source>
</reference>
<keyword evidence="3" id="KW-1185">Reference proteome</keyword>
<proteinExistence type="predicted"/>
<dbReference type="PROSITE" id="PS51186">
    <property type="entry name" value="GNAT"/>
    <property type="match status" value="1"/>
</dbReference>
<dbReference type="SUPFAM" id="SSF55729">
    <property type="entry name" value="Acyl-CoA N-acyltransferases (Nat)"/>
    <property type="match status" value="1"/>
</dbReference>
<dbReference type="RefSeq" id="WP_249736960.1">
    <property type="nucleotide sequence ID" value="NZ_JAKNCJ010000002.1"/>
</dbReference>
<dbReference type="Proteomes" id="UP001203761">
    <property type="component" value="Unassembled WGS sequence"/>
</dbReference>
<dbReference type="PANTHER" id="PTHR43441">
    <property type="entry name" value="RIBOSOMAL-PROTEIN-SERINE ACETYLTRANSFERASE"/>
    <property type="match status" value="1"/>
</dbReference>
<accession>A0ABT0QZ07</accession>
<dbReference type="PANTHER" id="PTHR43441:SF10">
    <property type="entry name" value="ACETYLTRANSFERASE"/>
    <property type="match status" value="1"/>
</dbReference>
<comment type="caution">
    <text evidence="2">The sequence shown here is derived from an EMBL/GenBank/DDBJ whole genome shotgun (WGS) entry which is preliminary data.</text>
</comment>
<evidence type="ECO:0000313" key="3">
    <source>
        <dbReference type="Proteomes" id="UP001203761"/>
    </source>
</evidence>
<name>A0ABT0QZ07_9MICO</name>
<dbReference type="InterPro" id="IPR016181">
    <property type="entry name" value="Acyl_CoA_acyltransferase"/>
</dbReference>
<protein>
    <submittedName>
        <fullName evidence="2">GNAT family N-acetyltransferase</fullName>
    </submittedName>
</protein>
<organism evidence="2 3">
    <name type="scientific">Brachybacterium equifaecis</name>
    <dbReference type="NCBI Taxonomy" id="2910770"/>
    <lineage>
        <taxon>Bacteria</taxon>
        <taxon>Bacillati</taxon>
        <taxon>Actinomycetota</taxon>
        <taxon>Actinomycetes</taxon>
        <taxon>Micrococcales</taxon>
        <taxon>Dermabacteraceae</taxon>
        <taxon>Brachybacterium</taxon>
    </lineage>
</organism>
<dbReference type="InterPro" id="IPR051908">
    <property type="entry name" value="Ribosomal_N-acetyltransferase"/>
</dbReference>
<evidence type="ECO:0000259" key="1">
    <source>
        <dbReference type="PROSITE" id="PS51186"/>
    </source>
</evidence>
<dbReference type="Gene3D" id="3.40.630.30">
    <property type="match status" value="1"/>
</dbReference>
<dbReference type="InterPro" id="IPR000182">
    <property type="entry name" value="GNAT_dom"/>
</dbReference>
<sequence>MAPPRGTADTFWQLRPVRDDAAEAAAILDAFASAPDMARQGDVTDAESARTYLAWLTGKGQVSTALVDGEDRMVGLVGLVVDEQNRTGWMHYWLRAEHRGAGLMARAAATVANRALRPGEEGGFGLERLELGHRVNNPASGAVARAAGFVHEGTERAKFLIDGERIDVLTYGRLREDPVPETAELPWQTGSGAPLP</sequence>
<feature type="domain" description="N-acetyltransferase" evidence="1">
    <location>
        <begin position="9"/>
        <end position="176"/>
    </location>
</feature>
<dbReference type="Pfam" id="PF13302">
    <property type="entry name" value="Acetyltransf_3"/>
    <property type="match status" value="1"/>
</dbReference>
<gene>
    <name evidence="2" type="ORF">Bequi_05505</name>
</gene>
<evidence type="ECO:0000313" key="2">
    <source>
        <dbReference type="EMBL" id="MCL6422846.1"/>
    </source>
</evidence>